<dbReference type="Pfam" id="PF00271">
    <property type="entry name" value="Helicase_C"/>
    <property type="match status" value="1"/>
</dbReference>
<dbReference type="PANTHER" id="PTHR47960">
    <property type="entry name" value="DEAD-BOX ATP-DEPENDENT RNA HELICASE 50"/>
    <property type="match status" value="1"/>
</dbReference>
<feature type="compositionally biased region" description="Basic and acidic residues" evidence="6">
    <location>
        <begin position="145"/>
        <end position="173"/>
    </location>
</feature>
<dbReference type="SMART" id="SM00487">
    <property type="entry name" value="DEXDc"/>
    <property type="match status" value="1"/>
</dbReference>
<accession>A0A836B668</accession>
<evidence type="ECO:0000256" key="3">
    <source>
        <dbReference type="ARBA" id="ARBA00022806"/>
    </source>
</evidence>
<evidence type="ECO:0000256" key="5">
    <source>
        <dbReference type="PROSITE-ProRule" id="PRU00552"/>
    </source>
</evidence>
<keyword evidence="1" id="KW-0547">Nucleotide-binding</keyword>
<dbReference type="GO" id="GO:0003724">
    <property type="term" value="F:RNA helicase activity"/>
    <property type="evidence" value="ECO:0007669"/>
    <property type="project" value="InterPro"/>
</dbReference>
<comment type="caution">
    <text evidence="10">The sequence shown here is derived from an EMBL/GenBank/DDBJ whole genome shotgun (WGS) entry which is preliminary data.</text>
</comment>
<evidence type="ECO:0000313" key="11">
    <source>
        <dbReference type="Proteomes" id="UP000613740"/>
    </source>
</evidence>
<sequence length="726" mass="76814">MLGRLKLKGPAPGGLQRNVASTKLVNTTPHGLRPVAVSAASGRRSAAPPQDGEESGESSRTLRPRRSLFPSRQPGEDGAAGNAGDSRPSTSYERSDRSRDIVDDRYSRGRISGDAGSSSSSSSSGGRGGAGVAPGRARGGGFGGGRRDTMEWGGRDRDRDRYEGRDEPRERRSGGRGGRGGGGGGRGGRGDGERGRRPRRDAADADADAPPAEPKVGLARAPGAKTGNRPLPYDLPIVRPYDGDKGTFFAGASWRGVGASEEVVAALRTLGIQRPSHIQAAAFTAFNAHSDRSALVLADQAGSGKTMAYLLPLLQALRADELAAGGRVTQPRCPRGIVVAPTVELVQQVLRVARALSGAGLRLRTAAFTGGQADDKARAASYRTQRELLGEGVDLLVATPGRLQQHLADGGLRLDGCRALVMDEVDVLLGERAAFLEQVAPLRAAAPSTMRFVLATATLPQHIFAQLREVWPDLMPVFGPGLHRTAAGLVEELVDCSGGDDISEESGRKRKLEALQTVLDRHKAARTMVFCNKIDACRDVENYLRREDPQQKKYRVLPYHEAIRDEIRADNMALFLQPVGGASEPAAAAAAAAKQQRKAAAAAAAAAATRALGRDAVVIDRDEAAEAAAAKEGAKEGEAEAPAEPALVLVATDRTSRGIDVLYCEHVVLFDFPRDPSEYVRRVGRTARGANGRGTVSSLVLGRQVPLAKQIIERNQKGMPVHTVPE</sequence>
<feature type="compositionally biased region" description="Low complexity" evidence="6">
    <location>
        <begin position="109"/>
        <end position="124"/>
    </location>
</feature>
<feature type="compositionally biased region" description="Polar residues" evidence="6">
    <location>
        <begin position="18"/>
        <end position="29"/>
    </location>
</feature>
<keyword evidence="4" id="KW-0067">ATP-binding</keyword>
<dbReference type="InterPro" id="IPR044742">
    <property type="entry name" value="DEAD/DEAH_RhlB"/>
</dbReference>
<dbReference type="InterPro" id="IPR014014">
    <property type="entry name" value="RNA_helicase_DEAD_Q_motif"/>
</dbReference>
<dbReference type="GO" id="GO:0016787">
    <property type="term" value="F:hydrolase activity"/>
    <property type="evidence" value="ECO:0007669"/>
    <property type="project" value="UniProtKB-KW"/>
</dbReference>
<dbReference type="GO" id="GO:0005524">
    <property type="term" value="F:ATP binding"/>
    <property type="evidence" value="ECO:0007669"/>
    <property type="project" value="UniProtKB-KW"/>
</dbReference>
<evidence type="ECO:0000256" key="6">
    <source>
        <dbReference type="SAM" id="MobiDB-lite"/>
    </source>
</evidence>
<dbReference type="CDD" id="cd00268">
    <property type="entry name" value="DEADc"/>
    <property type="match status" value="1"/>
</dbReference>
<dbReference type="SUPFAM" id="SSF52540">
    <property type="entry name" value="P-loop containing nucleoside triphosphate hydrolases"/>
    <property type="match status" value="1"/>
</dbReference>
<dbReference type="InterPro" id="IPR014001">
    <property type="entry name" value="Helicase_ATP-bd"/>
</dbReference>
<evidence type="ECO:0000313" key="10">
    <source>
        <dbReference type="EMBL" id="KAG2448777.1"/>
    </source>
</evidence>
<dbReference type="PROSITE" id="PS51195">
    <property type="entry name" value="Q_MOTIF"/>
    <property type="match status" value="1"/>
</dbReference>
<dbReference type="GO" id="GO:0003676">
    <property type="term" value="F:nucleic acid binding"/>
    <property type="evidence" value="ECO:0007669"/>
    <property type="project" value="InterPro"/>
</dbReference>
<dbReference type="PROSITE" id="PS51194">
    <property type="entry name" value="HELICASE_CTER"/>
    <property type="match status" value="1"/>
</dbReference>
<feature type="compositionally biased region" description="Low complexity" evidence="6">
    <location>
        <begin position="33"/>
        <end position="49"/>
    </location>
</feature>
<name>A0A836B668_9CHLO</name>
<feature type="domain" description="Helicase ATP-binding" evidence="7">
    <location>
        <begin position="286"/>
        <end position="477"/>
    </location>
</feature>
<dbReference type="InterPro" id="IPR027417">
    <property type="entry name" value="P-loop_NTPase"/>
</dbReference>
<feature type="domain" description="Helicase C-terminal" evidence="8">
    <location>
        <begin position="511"/>
        <end position="726"/>
    </location>
</feature>
<proteinExistence type="predicted"/>
<dbReference type="PROSITE" id="PS51192">
    <property type="entry name" value="HELICASE_ATP_BIND_1"/>
    <property type="match status" value="1"/>
</dbReference>
<evidence type="ECO:0000256" key="4">
    <source>
        <dbReference type="ARBA" id="ARBA00022840"/>
    </source>
</evidence>
<keyword evidence="11" id="KW-1185">Reference proteome</keyword>
<dbReference type="Gene3D" id="3.40.50.300">
    <property type="entry name" value="P-loop containing nucleotide triphosphate hydrolases"/>
    <property type="match status" value="2"/>
</dbReference>
<evidence type="ECO:0000256" key="2">
    <source>
        <dbReference type="ARBA" id="ARBA00022801"/>
    </source>
</evidence>
<protein>
    <submittedName>
        <fullName evidence="10">Uncharacterized protein</fullName>
    </submittedName>
</protein>
<evidence type="ECO:0000259" key="7">
    <source>
        <dbReference type="PROSITE" id="PS51192"/>
    </source>
</evidence>
<keyword evidence="3" id="KW-0347">Helicase</keyword>
<reference evidence="10" key="1">
    <citation type="journal article" date="2020" name="bioRxiv">
        <title>Comparative genomics of Chlamydomonas.</title>
        <authorList>
            <person name="Craig R.J."/>
            <person name="Hasan A.R."/>
            <person name="Ness R.W."/>
            <person name="Keightley P.D."/>
        </authorList>
    </citation>
    <scope>NUCLEOTIDE SEQUENCE</scope>
    <source>
        <strain evidence="10">CCAP 11/173</strain>
    </source>
</reference>
<feature type="domain" description="DEAD-box RNA helicase Q" evidence="9">
    <location>
        <begin position="252"/>
        <end position="280"/>
    </location>
</feature>
<dbReference type="AlphaFoldDB" id="A0A836B668"/>
<dbReference type="SMART" id="SM00490">
    <property type="entry name" value="HELICc"/>
    <property type="match status" value="1"/>
</dbReference>
<keyword evidence="2" id="KW-0378">Hydrolase</keyword>
<feature type="region of interest" description="Disordered" evidence="6">
    <location>
        <begin position="1"/>
        <end position="232"/>
    </location>
</feature>
<feature type="compositionally biased region" description="Basic and acidic residues" evidence="6">
    <location>
        <begin position="93"/>
        <end position="107"/>
    </location>
</feature>
<evidence type="ECO:0000256" key="1">
    <source>
        <dbReference type="ARBA" id="ARBA00022741"/>
    </source>
</evidence>
<dbReference type="InterPro" id="IPR001650">
    <property type="entry name" value="Helicase_C-like"/>
</dbReference>
<feature type="short sequence motif" description="Q motif" evidence="5">
    <location>
        <begin position="252"/>
        <end position="280"/>
    </location>
</feature>
<feature type="compositionally biased region" description="Gly residues" evidence="6">
    <location>
        <begin position="175"/>
        <end position="187"/>
    </location>
</feature>
<organism evidence="10 11">
    <name type="scientific">Chlamydomonas schloesseri</name>
    <dbReference type="NCBI Taxonomy" id="2026947"/>
    <lineage>
        <taxon>Eukaryota</taxon>
        <taxon>Viridiplantae</taxon>
        <taxon>Chlorophyta</taxon>
        <taxon>core chlorophytes</taxon>
        <taxon>Chlorophyceae</taxon>
        <taxon>CS clade</taxon>
        <taxon>Chlamydomonadales</taxon>
        <taxon>Chlamydomonadaceae</taxon>
        <taxon>Chlamydomonas</taxon>
    </lineage>
</organism>
<evidence type="ECO:0000259" key="8">
    <source>
        <dbReference type="PROSITE" id="PS51194"/>
    </source>
</evidence>
<feature type="compositionally biased region" description="Gly residues" evidence="6">
    <location>
        <begin position="125"/>
        <end position="144"/>
    </location>
</feature>
<dbReference type="Proteomes" id="UP000613740">
    <property type="component" value="Unassembled WGS sequence"/>
</dbReference>
<evidence type="ECO:0000259" key="9">
    <source>
        <dbReference type="PROSITE" id="PS51195"/>
    </source>
</evidence>
<gene>
    <name evidence="10" type="ORF">HYH02_006129</name>
</gene>
<dbReference type="InterPro" id="IPR011545">
    <property type="entry name" value="DEAD/DEAH_box_helicase_dom"/>
</dbReference>
<dbReference type="EMBL" id="JAEHOD010000016">
    <property type="protein sequence ID" value="KAG2448777.1"/>
    <property type="molecule type" value="Genomic_DNA"/>
</dbReference>
<dbReference type="Pfam" id="PF00270">
    <property type="entry name" value="DEAD"/>
    <property type="match status" value="1"/>
</dbReference>
<feature type="compositionally biased region" description="Basic and acidic residues" evidence="6">
    <location>
        <begin position="188"/>
        <end position="203"/>
    </location>
</feature>
<dbReference type="OrthoDB" id="10256233at2759"/>